<dbReference type="Gene3D" id="3.10.170.10">
    <property type="match status" value="1"/>
</dbReference>
<evidence type="ECO:0000256" key="7">
    <source>
        <dbReference type="SAM" id="Phobius"/>
    </source>
</evidence>
<name>A0A3E2TYS8_9FIRM</name>
<protein>
    <recommendedName>
        <fullName evidence="8">C-type lectin domain-containing protein</fullName>
    </recommendedName>
</protein>
<keyword evidence="7" id="KW-0472">Membrane</keyword>
<dbReference type="GO" id="GO:0006508">
    <property type="term" value="P:proteolysis"/>
    <property type="evidence" value="ECO:0007669"/>
    <property type="project" value="UniProtKB-KW"/>
</dbReference>
<evidence type="ECO:0000256" key="3">
    <source>
        <dbReference type="ARBA" id="ARBA00022729"/>
    </source>
</evidence>
<evidence type="ECO:0000256" key="6">
    <source>
        <dbReference type="ARBA" id="ARBA00023049"/>
    </source>
</evidence>
<dbReference type="InterPro" id="IPR016186">
    <property type="entry name" value="C-type_lectin-like/link_sf"/>
</dbReference>
<dbReference type="CDD" id="cd03603">
    <property type="entry name" value="CLECT_VCBS"/>
    <property type="match status" value="1"/>
</dbReference>
<dbReference type="Gene3D" id="3.10.100.10">
    <property type="entry name" value="Mannose-Binding Protein A, subunit A"/>
    <property type="match status" value="2"/>
</dbReference>
<evidence type="ECO:0000313" key="9">
    <source>
        <dbReference type="EMBL" id="RGB87921.1"/>
    </source>
</evidence>
<feature type="transmembrane region" description="Helical" evidence="7">
    <location>
        <begin position="20"/>
        <end position="41"/>
    </location>
</feature>
<dbReference type="Pfam" id="PF02868">
    <property type="entry name" value="Peptidase_M4_C"/>
    <property type="match status" value="1"/>
</dbReference>
<keyword evidence="3" id="KW-0732">Signal</keyword>
<dbReference type="InterPro" id="IPR011096">
    <property type="entry name" value="FTP_domain"/>
</dbReference>
<keyword evidence="7" id="KW-1133">Transmembrane helix</keyword>
<evidence type="ECO:0000256" key="4">
    <source>
        <dbReference type="ARBA" id="ARBA00022801"/>
    </source>
</evidence>
<feature type="domain" description="C-type lectin" evidence="8">
    <location>
        <begin position="885"/>
        <end position="999"/>
    </location>
</feature>
<reference evidence="9 10" key="1">
    <citation type="submission" date="2018-08" db="EMBL/GenBank/DDBJ databases">
        <title>A genome reference for cultivated species of the human gut microbiota.</title>
        <authorList>
            <person name="Zou Y."/>
            <person name="Xue W."/>
            <person name="Luo G."/>
        </authorList>
    </citation>
    <scope>NUCLEOTIDE SEQUENCE [LARGE SCALE GENOMIC DNA]</scope>
    <source>
        <strain evidence="9 10">AF31-14AC</strain>
    </source>
</reference>
<dbReference type="GO" id="GO:0046872">
    <property type="term" value="F:metal ion binding"/>
    <property type="evidence" value="ECO:0007669"/>
    <property type="project" value="UniProtKB-KW"/>
</dbReference>
<keyword evidence="5" id="KW-0862">Zinc</keyword>
<keyword evidence="7" id="KW-0812">Transmembrane</keyword>
<dbReference type="Gene3D" id="1.10.390.10">
    <property type="entry name" value="Neutral Protease Domain 2"/>
    <property type="match status" value="1"/>
</dbReference>
<dbReference type="InterPro" id="IPR001570">
    <property type="entry name" value="Peptidase_M4_C_domain"/>
</dbReference>
<feature type="domain" description="C-type lectin" evidence="8">
    <location>
        <begin position="753"/>
        <end position="855"/>
    </location>
</feature>
<comment type="caution">
    <text evidence="9">The sequence shown here is derived from an EMBL/GenBank/DDBJ whole genome shotgun (WGS) entry which is preliminary data.</text>
</comment>
<evidence type="ECO:0000256" key="1">
    <source>
        <dbReference type="ARBA" id="ARBA00022670"/>
    </source>
</evidence>
<dbReference type="CDD" id="cd00037">
    <property type="entry name" value="CLECT"/>
    <property type="match status" value="1"/>
</dbReference>
<dbReference type="PROSITE" id="PS50041">
    <property type="entry name" value="C_TYPE_LECTIN_2"/>
    <property type="match status" value="2"/>
</dbReference>
<dbReference type="Proteomes" id="UP000260782">
    <property type="component" value="Unassembled WGS sequence"/>
</dbReference>
<evidence type="ECO:0000259" key="8">
    <source>
        <dbReference type="PROSITE" id="PS50041"/>
    </source>
</evidence>
<gene>
    <name evidence="9" type="ORF">DWZ25_04905</name>
</gene>
<dbReference type="EMBL" id="QVES01000004">
    <property type="protein sequence ID" value="RGB87921.1"/>
    <property type="molecule type" value="Genomic_DNA"/>
</dbReference>
<sequence>MKKSTADHMHRKRRKNNLVWLFALLGILVLFLGTILAFLIFSNLSSKPTETVQEVSAVNGTGIVLPSHFTERKITDPSTARDAINDVADTLGIVSVEDELGTADCSTVLGDTYYSFPQVYRGIPVYGRKVTVSADADSEAALLTSGFYPIENLSVEAKITQNDAEKIVAGLYPGEADIYVNNLVIFSLDKTNPELAWKISVHQNNSWESVFLSAVDGRALKTFSNELTDNESSSNRFTNVYLYNAENRDIEVDFRIIFDDGTTAIYDGDDDDEWVSLNNQKYTTSGSWRQVVLTAQNGERYKKIGKGGISISTEALGGMPATELLPIDIASLTDGMGTPIVALAKLLAVSNFYRDVLGYDAFGDDNKAVAIVANDHRGGKDSNNASAGYGRSKIFTRISVGATCSPTIDTLGHEVTHAVEQSISRMTYEGESGALMEAISDIMGEIIEDWYNDSPKRLYPDILRHWDIPLETSLKWLDGDISWIFGTVGELERNLADPSSVLQGDGLPYPTKYKDENWRKSQNYDPEAQFSDHGGVHSNCTVISHAAYLMTQPSVDETKYEPLSTYDLAQLFYKSLYGISKSDISFSEFRNVLVYTAYSMCQTGMLTARQVATVDWAMGIKAGIPNSLFLDENENSVVSIDGQAKLYVYAWDGTLCDNYDLHIAQLDTDILPREYDENVQKIVAYDYTIREAEAFQIDLTPGIYEFRLTDPNGRNQEEVEYLRVVENNGLKGYPFYPGFENANVLEVDISQEPKQHSYGIFYDTLTWEQAKAACEAKGGHLVTITSPEEQKLIESLNTQNSKLWIGGYKNSAGQWCWVTGEPWEYQNWGDGEPNNSSNVVADESCVAVWPVKWNDLANSNTYEQSGYICEWEASDAAEETQVEGYTGHLYEFYTLPESEWESGPITWQQAEKRCEWKGGHLAVIESSTENFLLYSAMKAKGYENAYFGFSDESSEGNWKWVNGTSTSYTNWHSGEPSNQDGIEHYAMFYEKFQDGTWNDADGIIDAGCAYICEWDDPTDKISQGDSFTDQQLRIIAKDLGVPDDLNVEIRQSPKAYWEAAGLWDIYVEITHNGKLVASGSFDVETGEMGRNIYIYTPV</sequence>
<dbReference type="RefSeq" id="WP_117529621.1">
    <property type="nucleotide sequence ID" value="NZ_QVES01000004.1"/>
</dbReference>
<proteinExistence type="predicted"/>
<dbReference type="SUPFAM" id="SSF55486">
    <property type="entry name" value="Metalloproteases ('zincins'), catalytic domain"/>
    <property type="match status" value="1"/>
</dbReference>
<dbReference type="InterPro" id="IPR027268">
    <property type="entry name" value="Peptidase_M4/M1_CTD_sf"/>
</dbReference>
<evidence type="ECO:0000256" key="5">
    <source>
        <dbReference type="ARBA" id="ARBA00022833"/>
    </source>
</evidence>
<evidence type="ECO:0000313" key="10">
    <source>
        <dbReference type="Proteomes" id="UP000260782"/>
    </source>
</evidence>
<dbReference type="AlphaFoldDB" id="A0A3E2TYS8"/>
<dbReference type="InterPro" id="IPR034007">
    <property type="entry name" value="CTLD_bac"/>
</dbReference>
<organism evidence="9 10">
    <name type="scientific">Faecalibacterium prausnitzii</name>
    <dbReference type="NCBI Taxonomy" id="853"/>
    <lineage>
        <taxon>Bacteria</taxon>
        <taxon>Bacillati</taxon>
        <taxon>Bacillota</taxon>
        <taxon>Clostridia</taxon>
        <taxon>Eubacteriales</taxon>
        <taxon>Oscillospiraceae</taxon>
        <taxon>Faecalibacterium</taxon>
    </lineage>
</organism>
<accession>A0A3E2TYS8</accession>
<keyword evidence="1" id="KW-0645">Protease</keyword>
<dbReference type="GO" id="GO:0004222">
    <property type="term" value="F:metalloendopeptidase activity"/>
    <property type="evidence" value="ECO:0007669"/>
    <property type="project" value="InterPro"/>
</dbReference>
<evidence type="ECO:0000256" key="2">
    <source>
        <dbReference type="ARBA" id="ARBA00022723"/>
    </source>
</evidence>
<dbReference type="SUPFAM" id="SSF56436">
    <property type="entry name" value="C-type lectin-like"/>
    <property type="match status" value="2"/>
</dbReference>
<keyword evidence="2" id="KW-0479">Metal-binding</keyword>
<dbReference type="SMART" id="SM00034">
    <property type="entry name" value="CLECT"/>
    <property type="match status" value="2"/>
</dbReference>
<dbReference type="InterPro" id="IPR050111">
    <property type="entry name" value="C-type_lectin/snaclec_domain"/>
</dbReference>
<keyword evidence="4" id="KW-0378">Hydrolase</keyword>
<dbReference type="InterPro" id="IPR001304">
    <property type="entry name" value="C-type_lectin-like"/>
</dbReference>
<dbReference type="Pfam" id="PF07504">
    <property type="entry name" value="FTP"/>
    <property type="match status" value="1"/>
</dbReference>
<dbReference type="PANTHER" id="PTHR22803">
    <property type="entry name" value="MANNOSE, PHOSPHOLIPASE, LECTIN RECEPTOR RELATED"/>
    <property type="match status" value="1"/>
</dbReference>
<dbReference type="InterPro" id="IPR016187">
    <property type="entry name" value="CTDL_fold"/>
</dbReference>
<keyword evidence="6" id="KW-0482">Metalloprotease</keyword>
<dbReference type="Pfam" id="PF00059">
    <property type="entry name" value="Lectin_C"/>
    <property type="match status" value="2"/>
</dbReference>